<evidence type="ECO:0000313" key="1">
    <source>
        <dbReference type="EMBL" id="PMD18100.1"/>
    </source>
</evidence>
<dbReference type="EMBL" id="KZ613496">
    <property type="protein sequence ID" value="PMD18100.1"/>
    <property type="molecule type" value="Genomic_DNA"/>
</dbReference>
<gene>
    <name evidence="1" type="ORF">NA56DRAFT_258573</name>
</gene>
<reference evidence="1 2" key="1">
    <citation type="submission" date="2016-05" db="EMBL/GenBank/DDBJ databases">
        <title>A degradative enzymes factory behind the ericoid mycorrhizal symbiosis.</title>
        <authorList>
            <consortium name="DOE Joint Genome Institute"/>
            <person name="Martino E."/>
            <person name="Morin E."/>
            <person name="Grelet G."/>
            <person name="Kuo A."/>
            <person name="Kohler A."/>
            <person name="Daghino S."/>
            <person name="Barry K."/>
            <person name="Choi C."/>
            <person name="Cichocki N."/>
            <person name="Clum A."/>
            <person name="Copeland A."/>
            <person name="Hainaut M."/>
            <person name="Haridas S."/>
            <person name="Labutti K."/>
            <person name="Lindquist E."/>
            <person name="Lipzen A."/>
            <person name="Khouja H.-R."/>
            <person name="Murat C."/>
            <person name="Ohm R."/>
            <person name="Olson A."/>
            <person name="Spatafora J."/>
            <person name="Veneault-Fourrey C."/>
            <person name="Henrissat B."/>
            <person name="Grigoriev I."/>
            <person name="Martin F."/>
            <person name="Perotto S."/>
        </authorList>
    </citation>
    <scope>NUCLEOTIDE SEQUENCE [LARGE SCALE GENOMIC DNA]</scope>
    <source>
        <strain evidence="1 2">UAMH 7357</strain>
    </source>
</reference>
<dbReference type="Proteomes" id="UP000235672">
    <property type="component" value="Unassembled WGS sequence"/>
</dbReference>
<accession>A0A2J6PVQ3</accession>
<protein>
    <submittedName>
        <fullName evidence="1">Uncharacterized protein</fullName>
    </submittedName>
</protein>
<name>A0A2J6PVQ3_9HELO</name>
<dbReference type="AlphaFoldDB" id="A0A2J6PVQ3"/>
<dbReference type="STRING" id="1745343.A0A2J6PVQ3"/>
<sequence>MTSIQTEHLPKLSQDVQAINLSKLNTASATTEKSLNTISTAIDELVQLSKSLDNSLSSLDGKVAQANDFTSTGFTDLQTSLQSIDTTLTKSSLSTTKTHGLLESHTTILDATLTQSTQSATTTHSLLQSHSPLLESLKSSLETTLATSTQSASRTHSLLEAHGPVLQTIKSSLDSNNTLTSTTLSTLSTNLETISTELSTIAPAVRINSAAISRVDRAVLETGAQIKSVVLEGSSKTSREIDAALEQIDESLHDSNTRLMGISDFELPRIREAVKELESLVERELDGGLRETRRNGTRLGVIGASSGGWGVADLGAIVMRVVGRREVRVEGRETIHELDI</sequence>
<proteinExistence type="predicted"/>
<organism evidence="1 2">
    <name type="scientific">Hyaloscypha hepaticicola</name>
    <dbReference type="NCBI Taxonomy" id="2082293"/>
    <lineage>
        <taxon>Eukaryota</taxon>
        <taxon>Fungi</taxon>
        <taxon>Dikarya</taxon>
        <taxon>Ascomycota</taxon>
        <taxon>Pezizomycotina</taxon>
        <taxon>Leotiomycetes</taxon>
        <taxon>Helotiales</taxon>
        <taxon>Hyaloscyphaceae</taxon>
        <taxon>Hyaloscypha</taxon>
    </lineage>
</organism>
<dbReference type="OrthoDB" id="3548731at2759"/>
<keyword evidence="2" id="KW-1185">Reference proteome</keyword>
<evidence type="ECO:0000313" key="2">
    <source>
        <dbReference type="Proteomes" id="UP000235672"/>
    </source>
</evidence>